<protein>
    <recommendedName>
        <fullName evidence="1">Secretion system C-terminal sorting domain-containing protein</fullName>
    </recommendedName>
</protein>
<dbReference type="NCBIfam" id="TIGR04183">
    <property type="entry name" value="Por_Secre_tail"/>
    <property type="match status" value="1"/>
</dbReference>
<gene>
    <name evidence="2" type="ORF">BEN49_08775</name>
</gene>
<comment type="caution">
    <text evidence="2">The sequence shown here is derived from an EMBL/GenBank/DDBJ whole genome shotgun (WGS) entry which is preliminary data.</text>
</comment>
<sequence length="304" mass="31522">MTTTDAGGNATTQSVAVTVVAEVEAVYNVAPVRTADQGYANGQSLATASDGNGAIQTAVLAAASNPMPAGVALNPTMGQVYVADRLLLKSGTYTSTITTTDVTGGTTTQPVTFTIPSNPLPVQLMAFSAVAQGGSAVLNWSTASEINNDHFAVERSVDAKAFEQIGTVPGHGSTSAPHSYQFTEPRVALLGQLLLYYRIRQVDADGVAVLSPVRVVAFSANKSAAAIWLYPNPVSATATLDLSALPESAYSVTVSDLMGRTLLRMHLTGGQPHLLNVQALPAGAYQVTVSGDSVLTTKRLLKQD</sequence>
<keyword evidence="3" id="KW-1185">Reference proteome</keyword>
<reference evidence="2 3" key="1">
    <citation type="submission" date="2016-08" db="EMBL/GenBank/DDBJ databases">
        <title>Hymenobacter coccineus sp. nov., Hymenobacter lapidarius sp. nov. and Hymenobacter glacialis sp. nov., isolated from Antarctic soil.</title>
        <authorList>
            <person name="Sedlacek I."/>
            <person name="Kralova S."/>
            <person name="Kyrova K."/>
            <person name="Maslanova I."/>
            <person name="Stankova E."/>
            <person name="Vrbovska V."/>
            <person name="Nemec M."/>
            <person name="Bartak M."/>
            <person name="Svec P."/>
            <person name="Busse H.-J."/>
            <person name="Pantucek R."/>
        </authorList>
    </citation>
    <scope>NUCLEOTIDE SEQUENCE [LARGE SCALE GENOMIC DNA]</scope>
    <source>
        <strain evidence="2 3">CCM 8649</strain>
    </source>
</reference>
<dbReference type="OrthoDB" id="642696at2"/>
<evidence type="ECO:0000313" key="2">
    <source>
        <dbReference type="EMBL" id="OGX89686.1"/>
    </source>
</evidence>
<dbReference type="InterPro" id="IPR013783">
    <property type="entry name" value="Ig-like_fold"/>
</dbReference>
<dbReference type="Pfam" id="PF18962">
    <property type="entry name" value="Por_Secre_tail"/>
    <property type="match status" value="1"/>
</dbReference>
<name>A0A1G1TFN3_9BACT</name>
<feature type="domain" description="Secretion system C-terminal sorting" evidence="1">
    <location>
        <begin position="229"/>
        <end position="300"/>
    </location>
</feature>
<dbReference type="EMBL" id="MDZA01000266">
    <property type="protein sequence ID" value="OGX89686.1"/>
    <property type="molecule type" value="Genomic_DNA"/>
</dbReference>
<dbReference type="RefSeq" id="WP_070744675.1">
    <property type="nucleotide sequence ID" value="NZ_MDZA01000266.1"/>
</dbReference>
<dbReference type="Proteomes" id="UP000177506">
    <property type="component" value="Unassembled WGS sequence"/>
</dbReference>
<dbReference type="Gene3D" id="2.60.40.10">
    <property type="entry name" value="Immunoglobulins"/>
    <property type="match status" value="1"/>
</dbReference>
<organism evidence="2 3">
    <name type="scientific">Hymenobacter coccineus</name>
    <dbReference type="NCBI Taxonomy" id="1908235"/>
    <lineage>
        <taxon>Bacteria</taxon>
        <taxon>Pseudomonadati</taxon>
        <taxon>Bacteroidota</taxon>
        <taxon>Cytophagia</taxon>
        <taxon>Cytophagales</taxon>
        <taxon>Hymenobacteraceae</taxon>
        <taxon>Hymenobacter</taxon>
    </lineage>
</organism>
<dbReference type="InterPro" id="IPR026444">
    <property type="entry name" value="Secre_tail"/>
</dbReference>
<dbReference type="AlphaFoldDB" id="A0A1G1TFN3"/>
<evidence type="ECO:0000313" key="3">
    <source>
        <dbReference type="Proteomes" id="UP000177506"/>
    </source>
</evidence>
<accession>A0A1G1TFN3</accession>
<proteinExistence type="predicted"/>
<evidence type="ECO:0000259" key="1">
    <source>
        <dbReference type="Pfam" id="PF18962"/>
    </source>
</evidence>